<name>A0A1T0CQ94_9GAMM</name>
<dbReference type="Proteomes" id="UP000190683">
    <property type="component" value="Unassembled WGS sequence"/>
</dbReference>
<proteinExistence type="predicted"/>
<dbReference type="STRING" id="573983.B0681_06890"/>
<dbReference type="Pfam" id="PF10924">
    <property type="entry name" value="DUF2711"/>
    <property type="match status" value="1"/>
</dbReference>
<sequence length="228" mass="26842">MNRKAPPPDRFASFPYDGKILAYFAGVFEAVFVVMQPFCKIEKEHQWILNRNIDVSKQEFIRYAKAISWQEIMQKLNIGEYQDLETGIQSRENRLYEHLQRMDIKHQLLTLENECDIFAPETNEIAPYFENDIFNVIKKLGYDWVWVGDEFATERKLHFIDDLILSEQANIGVGTIFTPDYQLLIGSIYGVSSVFICSSKQMIEKIRQFYDFEGFYCTPQTEVVWNIN</sequence>
<gene>
    <name evidence="1" type="ORF">B0681_06890</name>
</gene>
<dbReference type="InterPro" id="IPR024250">
    <property type="entry name" value="DUF2711"/>
</dbReference>
<protein>
    <submittedName>
        <fullName evidence="1">Uncharacterized protein</fullName>
    </submittedName>
</protein>
<accession>A0A1T0CQ94</accession>
<comment type="caution">
    <text evidence="1">The sequence shown here is derived from an EMBL/GenBank/DDBJ whole genome shotgun (WGS) entry which is preliminary data.</text>
</comment>
<evidence type="ECO:0000313" key="2">
    <source>
        <dbReference type="Proteomes" id="UP000190683"/>
    </source>
</evidence>
<reference evidence="1 2" key="1">
    <citation type="submission" date="2017-02" db="EMBL/GenBank/DDBJ databases">
        <title>Draft genome sequence of Moraxella porci CCUG 54912T type strain.</title>
        <authorList>
            <person name="Salva-Serra F."/>
            <person name="Engstrom-Jakobsson H."/>
            <person name="Thorell K."/>
            <person name="Jaen-Luchoro D."/>
            <person name="Gonzales-Siles L."/>
            <person name="Karlsson R."/>
            <person name="Yazdan S."/>
            <person name="Boulund F."/>
            <person name="Johnning A."/>
            <person name="Engstrand L."/>
            <person name="Kristiansson E."/>
            <person name="Moore E."/>
        </authorList>
    </citation>
    <scope>NUCLEOTIDE SEQUENCE [LARGE SCALE GENOMIC DNA]</scope>
    <source>
        <strain evidence="1 2">CCUG 54912</strain>
    </source>
</reference>
<evidence type="ECO:0000313" key="1">
    <source>
        <dbReference type="EMBL" id="OOS24516.1"/>
    </source>
</evidence>
<keyword evidence="2" id="KW-1185">Reference proteome</keyword>
<organism evidence="1 2">
    <name type="scientific">Moraxella porci DSM 25326</name>
    <dbReference type="NCBI Taxonomy" id="573983"/>
    <lineage>
        <taxon>Bacteria</taxon>
        <taxon>Pseudomonadati</taxon>
        <taxon>Pseudomonadota</taxon>
        <taxon>Gammaproteobacteria</taxon>
        <taxon>Moraxellales</taxon>
        <taxon>Moraxellaceae</taxon>
        <taxon>Moraxella</taxon>
    </lineage>
</organism>
<dbReference type="RefSeq" id="WP_078318014.1">
    <property type="nucleotide sequence ID" value="NZ_MUYV01000008.1"/>
</dbReference>
<dbReference type="EMBL" id="MUYV01000008">
    <property type="protein sequence ID" value="OOS24516.1"/>
    <property type="molecule type" value="Genomic_DNA"/>
</dbReference>
<dbReference type="AlphaFoldDB" id="A0A1T0CQ94"/>